<dbReference type="Proteomes" id="UP001151529">
    <property type="component" value="Chromosome 10"/>
</dbReference>
<gene>
    <name evidence="4" type="ORF">OIU85_023249</name>
</gene>
<dbReference type="InterPro" id="IPR036047">
    <property type="entry name" value="F-box-like_dom_sf"/>
</dbReference>
<dbReference type="OrthoDB" id="10251809at2759"/>
<accession>A0A9Q0TYE1</accession>
<dbReference type="Pfam" id="PF12937">
    <property type="entry name" value="F-box-like"/>
    <property type="match status" value="1"/>
</dbReference>
<sequence>MTTFFMAETSTSTTSSSIGSSPPPPIVKLAQDHLFTILVLLPIDSLISFARTCKRFRSLTSSDTLWESICRREWGSTSVNVLKSSINSKNNQQLPWMRLYKQVSQLDSVSCHKLSDPDSELMLPSPRASHCLNFVSDCLVLFGGGCEGG</sequence>
<dbReference type="Gene3D" id="1.20.1280.50">
    <property type="match status" value="1"/>
</dbReference>
<evidence type="ECO:0000313" key="4">
    <source>
        <dbReference type="EMBL" id="KAJ6720003.1"/>
    </source>
</evidence>
<name>A0A9Q0TYE1_SALVM</name>
<feature type="region of interest" description="Disordered" evidence="2">
    <location>
        <begin position="1"/>
        <end position="22"/>
    </location>
</feature>
<reference evidence="4" key="2">
    <citation type="journal article" date="2023" name="Int. J. Mol. Sci.">
        <title>De Novo Assembly and Annotation of 11 Diverse Shrub Willow (Salix) Genomes Reveals Novel Gene Organization in Sex-Linked Regions.</title>
        <authorList>
            <person name="Hyden B."/>
            <person name="Feng K."/>
            <person name="Yates T.B."/>
            <person name="Jawdy S."/>
            <person name="Cereghino C."/>
            <person name="Smart L.B."/>
            <person name="Muchero W."/>
        </authorList>
    </citation>
    <scope>NUCLEOTIDE SEQUENCE [LARGE SCALE GENOMIC DNA]</scope>
    <source>
        <tissue evidence="4">Shoot tip</tissue>
    </source>
</reference>
<evidence type="ECO:0000256" key="2">
    <source>
        <dbReference type="SAM" id="MobiDB-lite"/>
    </source>
</evidence>
<organism evidence="4 5">
    <name type="scientific">Salix viminalis</name>
    <name type="common">Common osier</name>
    <name type="synonym">Basket willow</name>
    <dbReference type="NCBI Taxonomy" id="40686"/>
    <lineage>
        <taxon>Eukaryota</taxon>
        <taxon>Viridiplantae</taxon>
        <taxon>Streptophyta</taxon>
        <taxon>Embryophyta</taxon>
        <taxon>Tracheophyta</taxon>
        <taxon>Spermatophyta</taxon>
        <taxon>Magnoliopsida</taxon>
        <taxon>eudicotyledons</taxon>
        <taxon>Gunneridae</taxon>
        <taxon>Pentapetalae</taxon>
        <taxon>rosids</taxon>
        <taxon>fabids</taxon>
        <taxon>Malpighiales</taxon>
        <taxon>Salicaceae</taxon>
        <taxon>Saliceae</taxon>
        <taxon>Salix</taxon>
    </lineage>
</organism>
<dbReference type="InterPro" id="IPR001810">
    <property type="entry name" value="F-box_dom"/>
</dbReference>
<dbReference type="PANTHER" id="PTHR46175">
    <property type="entry name" value="BACTERIOOPSIN TRANSCRIPTIONAL ACTIVATOR"/>
    <property type="match status" value="1"/>
</dbReference>
<proteinExistence type="predicted"/>
<dbReference type="PANTHER" id="PTHR46175:SF4">
    <property type="entry name" value="BACTERIOOPSIN TRANSCRIPTIONAL ACTIVATOR"/>
    <property type="match status" value="1"/>
</dbReference>
<feature type="domain" description="F-box" evidence="3">
    <location>
        <begin position="23"/>
        <end position="69"/>
    </location>
</feature>
<dbReference type="PROSITE" id="PS50181">
    <property type="entry name" value="FBOX"/>
    <property type="match status" value="1"/>
</dbReference>
<dbReference type="SUPFAM" id="SSF81383">
    <property type="entry name" value="F-box domain"/>
    <property type="match status" value="1"/>
</dbReference>
<feature type="compositionally biased region" description="Low complexity" evidence="2">
    <location>
        <begin position="9"/>
        <end position="20"/>
    </location>
</feature>
<evidence type="ECO:0000259" key="3">
    <source>
        <dbReference type="PROSITE" id="PS50181"/>
    </source>
</evidence>
<protein>
    <submittedName>
        <fullName evidence="4">BACTERIOOPSIN TRANSCRIPTIONAL ACTIVATOR</fullName>
    </submittedName>
</protein>
<keyword evidence="5" id="KW-1185">Reference proteome</keyword>
<reference evidence="4" key="1">
    <citation type="submission" date="2022-11" db="EMBL/GenBank/DDBJ databases">
        <authorList>
            <person name="Hyden B.L."/>
            <person name="Feng K."/>
            <person name="Yates T."/>
            <person name="Jawdy S."/>
            <person name="Smart L.B."/>
            <person name="Muchero W."/>
        </authorList>
    </citation>
    <scope>NUCLEOTIDE SEQUENCE</scope>
    <source>
        <tissue evidence="4">Shoot tip</tissue>
    </source>
</reference>
<evidence type="ECO:0000256" key="1">
    <source>
        <dbReference type="ARBA" id="ARBA00022441"/>
    </source>
</evidence>
<evidence type="ECO:0000313" key="5">
    <source>
        <dbReference type="Proteomes" id="UP001151529"/>
    </source>
</evidence>
<dbReference type="AlphaFoldDB" id="A0A9Q0TYE1"/>
<comment type="caution">
    <text evidence="4">The sequence shown here is derived from an EMBL/GenBank/DDBJ whole genome shotgun (WGS) entry which is preliminary data.</text>
</comment>
<keyword evidence="1" id="KW-0880">Kelch repeat</keyword>
<dbReference type="EMBL" id="JAPFFL010000006">
    <property type="protein sequence ID" value="KAJ6720003.1"/>
    <property type="molecule type" value="Genomic_DNA"/>
</dbReference>